<accession>A0ABX0Y6G4</accession>
<proteinExistence type="predicted"/>
<dbReference type="Pfam" id="PF04738">
    <property type="entry name" value="Lant_dehydr_N"/>
    <property type="match status" value="1"/>
</dbReference>
<dbReference type="Proteomes" id="UP000722989">
    <property type="component" value="Unassembled WGS sequence"/>
</dbReference>
<evidence type="ECO:0000313" key="3">
    <source>
        <dbReference type="EMBL" id="NJC73028.1"/>
    </source>
</evidence>
<dbReference type="EMBL" id="JAATVY010000024">
    <property type="protein sequence ID" value="NJC73028.1"/>
    <property type="molecule type" value="Genomic_DNA"/>
</dbReference>
<evidence type="ECO:0000313" key="4">
    <source>
        <dbReference type="Proteomes" id="UP000722989"/>
    </source>
</evidence>
<dbReference type="InterPro" id="IPR006827">
    <property type="entry name" value="Lant_deHydtase_N"/>
</dbReference>
<evidence type="ECO:0000259" key="1">
    <source>
        <dbReference type="Pfam" id="PF04738"/>
    </source>
</evidence>
<comment type="caution">
    <text evidence="3">The sequence shown here is derived from an EMBL/GenBank/DDBJ whole genome shotgun (WGS) entry which is preliminary data.</text>
</comment>
<dbReference type="InterPro" id="IPR023809">
    <property type="entry name" value="Thiopep_bacteriocin_synth_dom"/>
</dbReference>
<organism evidence="3 4">
    <name type="scientific">Planosporangium thailandense</name>
    <dbReference type="NCBI Taxonomy" id="765197"/>
    <lineage>
        <taxon>Bacteria</taxon>
        <taxon>Bacillati</taxon>
        <taxon>Actinomycetota</taxon>
        <taxon>Actinomycetes</taxon>
        <taxon>Micromonosporales</taxon>
        <taxon>Micromonosporaceae</taxon>
        <taxon>Planosporangium</taxon>
    </lineage>
</organism>
<dbReference type="Pfam" id="PF14028">
    <property type="entry name" value="Lant_dehydr_C"/>
    <property type="match status" value="1"/>
</dbReference>
<evidence type="ECO:0000259" key="2">
    <source>
        <dbReference type="Pfam" id="PF14028"/>
    </source>
</evidence>
<name>A0ABX0Y6G4_9ACTN</name>
<keyword evidence="4" id="KW-1185">Reference proteome</keyword>
<reference evidence="3 4" key="1">
    <citation type="submission" date="2020-03" db="EMBL/GenBank/DDBJ databases">
        <title>WGS of the type strain of Planosporangium spp.</title>
        <authorList>
            <person name="Thawai C."/>
        </authorList>
    </citation>
    <scope>NUCLEOTIDE SEQUENCE [LARGE SCALE GENOMIC DNA]</scope>
    <source>
        <strain evidence="3 4">TBRC 5610</strain>
    </source>
</reference>
<feature type="domain" description="Thiopeptide-type bacteriocin biosynthesis" evidence="2">
    <location>
        <begin position="757"/>
        <end position="1004"/>
    </location>
</feature>
<dbReference type="NCBIfam" id="TIGR03891">
    <property type="entry name" value="thiopep_ocin"/>
    <property type="match status" value="1"/>
</dbReference>
<protein>
    <submittedName>
        <fullName evidence="3">Lantibiotic dehydratase</fullName>
    </submittedName>
</protein>
<feature type="domain" description="Lantibiotic dehydratase N-terminal" evidence="1">
    <location>
        <begin position="50"/>
        <end position="688"/>
    </location>
</feature>
<sequence>MVDLQSPYRHGGVALLRAAAVPLSAGQRWWPDLGDRQSCEAWLREMWSWPGFADAVRQASPILATRVDALCAGRALSDKQIRRAATATARYLMRATGRPTPFGLFAGVAPVSLRSTSGMRWGEGHRATARVDTQWLADVIDRLEAHPELLERLDVVFTNLAVQRGNRLEAPFGPNRVSVRYTGAVRAAREAAASPVRFGDLTDKIAETFPAANGSMVCGLLTDLVRQGLLITCLRAPLTVVDPLGYLIDQLRAVQADTVEAVGALYRGVLAVHRDLEQHNRQATAGAGQARVRTAVIQRMAGLSRAGRTPLAVDLRLDCEVRLPASIADELQRAAWALLRMTRRPTGGAAWHDFHAAFCDRYGTGTLVPLTEAVDPDTGIGFPAGYPGSLLPASAEAMSERDERLLALAWQALADGSREIVLTDETIAAVTDGDRFDARYIPPHLELAARIHAASVAALQHGEYGLVVSPARSAGTLTSRFTPTASGSGLQDVYRKVPTIVEGALPVQLSMPPVYPHSENISRIPAYLPHVLSLDEHRSPDEHTITLDDLALTATHERLYLVSVSRQRVIEPQVFHALALDKQLPPLGRFLAHLPRAFTARWHEFDWGPHTHRMPYLPRVRYGRAVLAPARWRLTTDDLPAGDAVTDEWRQALHRWRQQWRCPDTVELRDADRTLRLTFAEPAHLTILHAHLGRHGDATLTEAAPAEAFGWIDGRVHEVAVPLAITHPAAPAPRLASAPQLASRETGQLPGAADAAWLYAKIHTHPERFDEILADQLPHLLATVGADPTYWFVRYRSPHETDHLRMRIHIPSGTPAGALTVAVGEWTHRLRRDGVAGRLVFDTYYPEVGRYGNGHAMRAAETVFAADSHAVVAGLRHRLTVDPTALAALGLVDLVCGFLGNRADGMRWLTSPADPVAPPADRAVAEQAITLVRDDVLPNVPGWPSEVVEAWQTRAAALAAYRRQLPADADIDAVLESLLHMHHNRALGIDPEREATCRRLARHAALAWQARNGHHR</sequence>
<gene>
    <name evidence="3" type="ORF">HC031_25410</name>
</gene>